<dbReference type="Proteomes" id="UP000637578">
    <property type="component" value="Unassembled WGS sequence"/>
</dbReference>
<dbReference type="GO" id="GO:0042802">
    <property type="term" value="F:identical protein binding"/>
    <property type="evidence" value="ECO:0007669"/>
    <property type="project" value="TreeGrafter"/>
</dbReference>
<dbReference type="GO" id="GO:0006526">
    <property type="term" value="P:L-arginine biosynthetic process"/>
    <property type="evidence" value="ECO:0007669"/>
    <property type="project" value="UniProtKB-UniRule"/>
</dbReference>
<dbReference type="HAMAP" id="MF_01107">
    <property type="entry name" value="ArgD_aminotrans_3"/>
    <property type="match status" value="1"/>
</dbReference>
<comment type="cofactor">
    <cofactor evidence="5">
        <name>pyridoxal 5'-phosphate</name>
        <dbReference type="ChEBI" id="CHEBI:597326"/>
    </cofactor>
    <text evidence="5">Binds 1 pyridoxal phosphate per subunit.</text>
</comment>
<protein>
    <recommendedName>
        <fullName evidence="5">Acetylornithine aminotransferase</fullName>
        <shortName evidence="5">ACOAT</shortName>
        <ecNumber evidence="5">2.6.1.11</ecNumber>
    </recommendedName>
</protein>
<dbReference type="NCBIfam" id="NF002325">
    <property type="entry name" value="PRK01278.1"/>
    <property type="match status" value="1"/>
</dbReference>
<proteinExistence type="inferred from homology"/>
<dbReference type="FunFam" id="3.40.640.10:FF:000004">
    <property type="entry name" value="Acetylornithine aminotransferase"/>
    <property type="match status" value="1"/>
</dbReference>
<dbReference type="PIRSF" id="PIRSF000521">
    <property type="entry name" value="Transaminase_4ab_Lys_Orn"/>
    <property type="match status" value="1"/>
</dbReference>
<dbReference type="PROSITE" id="PS00600">
    <property type="entry name" value="AA_TRANSFER_CLASS_3"/>
    <property type="match status" value="1"/>
</dbReference>
<dbReference type="InterPro" id="IPR015421">
    <property type="entry name" value="PyrdxlP-dep_Trfase_major"/>
</dbReference>
<dbReference type="PANTHER" id="PTHR11986">
    <property type="entry name" value="AMINOTRANSFERASE CLASS III"/>
    <property type="match status" value="1"/>
</dbReference>
<reference evidence="6" key="1">
    <citation type="journal article" date="2014" name="Int. J. Syst. Evol. Microbiol.">
        <title>Complete genome sequence of Corynebacterium casei LMG S-19264T (=DSM 44701T), isolated from a smear-ripened cheese.</title>
        <authorList>
            <consortium name="US DOE Joint Genome Institute (JGI-PGF)"/>
            <person name="Walter F."/>
            <person name="Albersmeier A."/>
            <person name="Kalinowski J."/>
            <person name="Ruckert C."/>
        </authorList>
    </citation>
    <scope>NUCLEOTIDE SEQUENCE</scope>
    <source>
        <strain evidence="6">CGMCC 4.5737</strain>
    </source>
</reference>
<keyword evidence="1 5" id="KW-0032">Aminotransferase</keyword>
<comment type="caution">
    <text evidence="6">The sequence shown here is derived from an EMBL/GenBank/DDBJ whole genome shotgun (WGS) entry which is preliminary data.</text>
</comment>
<comment type="similarity">
    <text evidence="5">Belongs to the class-III pyridoxal-phosphate-dependent aminotransferase family. ArgD subfamily.</text>
</comment>
<evidence type="ECO:0000256" key="3">
    <source>
        <dbReference type="ARBA" id="ARBA00022679"/>
    </source>
</evidence>
<gene>
    <name evidence="5 6" type="primary">argD</name>
    <name evidence="6" type="ORF">GCM10012275_46460</name>
</gene>
<feature type="binding site" evidence="5">
    <location>
        <position position="280"/>
    </location>
    <ligand>
        <name>pyridoxal 5'-phosphate</name>
        <dbReference type="ChEBI" id="CHEBI:597326"/>
    </ligand>
</feature>
<feature type="binding site" evidence="5">
    <location>
        <begin position="111"/>
        <end position="112"/>
    </location>
    <ligand>
        <name>pyridoxal 5'-phosphate</name>
        <dbReference type="ChEBI" id="CHEBI:597326"/>
    </ligand>
</feature>
<dbReference type="InterPro" id="IPR004636">
    <property type="entry name" value="AcOrn/SuccOrn_fam"/>
</dbReference>
<dbReference type="InterPro" id="IPR005814">
    <property type="entry name" value="Aminotrans_3"/>
</dbReference>
<sequence length="402" mass="41837">MPGLSNTTAQQRWQTAFMDNYGTPRLALVRGEGSHVWDGDGRRYLDLLSGIAVNALGHAHPAVVAAVTEQIGRLAHVSNFFVAEPTLELAETLLDLTGVHDTGRVLFCNSGAEANEVAFKIARRTGRRKIVATEGGFHGRTMGALALTGQPGKRAPFEPMPPGVLHVPYGDDAVLESTVDDDTAAVVLEPIQGESGVVVPPDGYLQKAREITARHGTLLVLDEVQTGIGRTGTWFAFQRAGILPDVITLAKGLGGGLPLGACIGVGAAAQLLEPGQHGTTFGGNPVCCAAALAVLRTIAADGLLDHARVLGKEISAGIEELNHPLVVGVRGAGLLLGIVLRRPVAAAVSDAARAAGYLVNNVQPDIVRLAPPLVLDTSDAHEFLTDLPAVLDAAEPTTEATP</sequence>
<reference evidence="6" key="2">
    <citation type="submission" date="2020-09" db="EMBL/GenBank/DDBJ databases">
        <authorList>
            <person name="Sun Q."/>
            <person name="Zhou Y."/>
        </authorList>
    </citation>
    <scope>NUCLEOTIDE SEQUENCE</scope>
    <source>
        <strain evidence="6">CGMCC 4.5737</strain>
    </source>
</reference>
<keyword evidence="5" id="KW-0963">Cytoplasm</keyword>
<dbReference type="Gene3D" id="3.90.1150.10">
    <property type="entry name" value="Aspartate Aminotransferase, domain 1"/>
    <property type="match status" value="1"/>
</dbReference>
<dbReference type="EC" id="2.6.1.11" evidence="5"/>
<evidence type="ECO:0000256" key="2">
    <source>
        <dbReference type="ARBA" id="ARBA00022605"/>
    </source>
</evidence>
<comment type="subunit">
    <text evidence="5">Homodimer.</text>
</comment>
<dbReference type="RefSeq" id="WP_189060529.1">
    <property type="nucleotide sequence ID" value="NZ_BMMK01000025.1"/>
</dbReference>
<comment type="catalytic activity">
    <reaction evidence="5">
        <text>N(2)-acetyl-L-ornithine + 2-oxoglutarate = N-acetyl-L-glutamate 5-semialdehyde + L-glutamate</text>
        <dbReference type="Rhea" id="RHEA:18049"/>
        <dbReference type="ChEBI" id="CHEBI:16810"/>
        <dbReference type="ChEBI" id="CHEBI:29123"/>
        <dbReference type="ChEBI" id="CHEBI:29985"/>
        <dbReference type="ChEBI" id="CHEBI:57805"/>
        <dbReference type="EC" id="2.6.1.11"/>
    </reaction>
</comment>
<dbReference type="InterPro" id="IPR015422">
    <property type="entry name" value="PyrdxlP-dep_Trfase_small"/>
</dbReference>
<accession>A0A8J3FXS2</accession>
<keyword evidence="2 5" id="KW-0028">Amino-acid biosynthesis</keyword>
<dbReference type="UniPathway" id="UPA00068">
    <property type="reaction ID" value="UER00109"/>
</dbReference>
<keyword evidence="4 5" id="KW-0663">Pyridoxal phosphate</keyword>
<dbReference type="NCBIfam" id="TIGR00707">
    <property type="entry name" value="argD"/>
    <property type="match status" value="1"/>
</dbReference>
<keyword evidence="7" id="KW-1185">Reference proteome</keyword>
<evidence type="ECO:0000313" key="7">
    <source>
        <dbReference type="Proteomes" id="UP000637578"/>
    </source>
</evidence>
<feature type="binding site" evidence="5">
    <location>
        <position position="137"/>
    </location>
    <ligand>
        <name>pyridoxal 5'-phosphate</name>
        <dbReference type="ChEBI" id="CHEBI:597326"/>
    </ligand>
</feature>
<dbReference type="InterPro" id="IPR049704">
    <property type="entry name" value="Aminotrans_3_PPA_site"/>
</dbReference>
<feature type="modified residue" description="N6-(pyridoxal phosphate)lysine" evidence="5">
    <location>
        <position position="251"/>
    </location>
</feature>
<evidence type="ECO:0000256" key="4">
    <source>
        <dbReference type="ARBA" id="ARBA00022898"/>
    </source>
</evidence>
<dbReference type="InterPro" id="IPR015424">
    <property type="entry name" value="PyrdxlP-dep_Trfase"/>
</dbReference>
<keyword evidence="3 5" id="KW-0808">Transferase</keyword>
<feature type="binding site" evidence="5">
    <location>
        <begin position="222"/>
        <end position="225"/>
    </location>
    <ligand>
        <name>pyridoxal 5'-phosphate</name>
        <dbReference type="ChEBI" id="CHEBI:597326"/>
    </ligand>
</feature>
<evidence type="ECO:0000256" key="1">
    <source>
        <dbReference type="ARBA" id="ARBA00022576"/>
    </source>
</evidence>
<dbReference type="Gene3D" id="3.40.640.10">
    <property type="entry name" value="Type I PLP-dependent aspartate aminotransferase-like (Major domain)"/>
    <property type="match status" value="1"/>
</dbReference>
<dbReference type="GO" id="GO:0030170">
    <property type="term" value="F:pyridoxal phosphate binding"/>
    <property type="evidence" value="ECO:0007669"/>
    <property type="project" value="InterPro"/>
</dbReference>
<dbReference type="SUPFAM" id="SSF53383">
    <property type="entry name" value="PLP-dependent transferases"/>
    <property type="match status" value="1"/>
</dbReference>
<dbReference type="NCBIfam" id="NF002874">
    <property type="entry name" value="PRK03244.1"/>
    <property type="match status" value="1"/>
</dbReference>
<comment type="miscellaneous">
    <text evidence="5">May also have succinyldiaminopimelate aminotransferase activity, thus carrying out the corresponding step in lysine biosynthesis.</text>
</comment>
<dbReference type="EMBL" id="BMMK01000025">
    <property type="protein sequence ID" value="GGM70733.1"/>
    <property type="molecule type" value="Genomic_DNA"/>
</dbReference>
<name>A0A8J3FXS2_9PSEU</name>
<keyword evidence="5" id="KW-0055">Arginine biosynthesis</keyword>
<dbReference type="PANTHER" id="PTHR11986:SF79">
    <property type="entry name" value="ACETYLORNITHINE AMINOTRANSFERASE, MITOCHONDRIAL"/>
    <property type="match status" value="1"/>
</dbReference>
<comment type="pathway">
    <text evidence="5">Amino-acid biosynthesis; L-arginine biosynthesis; N(2)-acetyl-L-ornithine from L-glutamate: step 4/4.</text>
</comment>
<dbReference type="GO" id="GO:0003992">
    <property type="term" value="F:N2-acetyl-L-ornithine:2-oxoglutarate 5-aminotransferase activity"/>
    <property type="evidence" value="ECO:0007669"/>
    <property type="project" value="UniProtKB-UniRule"/>
</dbReference>
<organism evidence="6 7">
    <name type="scientific">Longimycelium tulufanense</name>
    <dbReference type="NCBI Taxonomy" id="907463"/>
    <lineage>
        <taxon>Bacteria</taxon>
        <taxon>Bacillati</taxon>
        <taxon>Actinomycetota</taxon>
        <taxon>Actinomycetes</taxon>
        <taxon>Pseudonocardiales</taxon>
        <taxon>Pseudonocardiaceae</taxon>
        <taxon>Longimycelium</taxon>
    </lineage>
</organism>
<dbReference type="InterPro" id="IPR050103">
    <property type="entry name" value="Class-III_PLP-dep_AT"/>
</dbReference>
<evidence type="ECO:0000256" key="5">
    <source>
        <dbReference type="HAMAP-Rule" id="MF_01107"/>
    </source>
</evidence>
<dbReference type="CDD" id="cd00610">
    <property type="entry name" value="OAT_like"/>
    <property type="match status" value="1"/>
</dbReference>
<evidence type="ECO:0000313" key="6">
    <source>
        <dbReference type="EMBL" id="GGM70733.1"/>
    </source>
</evidence>
<dbReference type="Pfam" id="PF00202">
    <property type="entry name" value="Aminotran_3"/>
    <property type="match status" value="1"/>
</dbReference>
<feature type="binding site" evidence="5">
    <location>
        <position position="279"/>
    </location>
    <ligand>
        <name>N(2)-acetyl-L-ornithine</name>
        <dbReference type="ChEBI" id="CHEBI:57805"/>
    </ligand>
</feature>
<dbReference type="GO" id="GO:0005737">
    <property type="term" value="C:cytoplasm"/>
    <property type="evidence" value="ECO:0007669"/>
    <property type="project" value="UniProtKB-SubCell"/>
</dbReference>
<feature type="binding site" evidence="5">
    <location>
        <position position="140"/>
    </location>
    <ligand>
        <name>N(2)-acetyl-L-ornithine</name>
        <dbReference type="ChEBI" id="CHEBI:57805"/>
    </ligand>
</feature>
<dbReference type="AlphaFoldDB" id="A0A8J3FXS2"/>
<comment type="subcellular location">
    <subcellularLocation>
        <location evidence="5">Cytoplasm</location>
    </subcellularLocation>
</comment>